<feature type="compositionally biased region" description="Basic residues" evidence="1">
    <location>
        <begin position="25"/>
        <end position="41"/>
    </location>
</feature>
<feature type="compositionally biased region" description="Polar residues" evidence="1">
    <location>
        <begin position="1"/>
        <end position="14"/>
    </location>
</feature>
<accession>A0A6C0D354</accession>
<dbReference type="EMBL" id="MN739520">
    <property type="protein sequence ID" value="QHT10329.1"/>
    <property type="molecule type" value="Genomic_DNA"/>
</dbReference>
<feature type="compositionally biased region" description="Low complexity" evidence="1">
    <location>
        <begin position="15"/>
        <end position="24"/>
    </location>
</feature>
<protein>
    <submittedName>
        <fullName evidence="2">Uncharacterized protein</fullName>
    </submittedName>
</protein>
<name>A0A6C0D354_9ZZZZ</name>
<proteinExistence type="predicted"/>
<feature type="region of interest" description="Disordered" evidence="1">
    <location>
        <begin position="1"/>
        <end position="45"/>
    </location>
</feature>
<evidence type="ECO:0000313" key="2">
    <source>
        <dbReference type="EMBL" id="QHT10329.1"/>
    </source>
</evidence>
<evidence type="ECO:0000256" key="1">
    <source>
        <dbReference type="SAM" id="MobiDB-lite"/>
    </source>
</evidence>
<sequence>MRTSKNNTKATIIASTKNTTNSTRSKGRKKSRTQKRKRKEKIFKGGNNPFSDIFGMWGTMTYNLSNAFSVFTITPPSGYLNQSSSVSNPSPSKQFV</sequence>
<reference evidence="2" key="1">
    <citation type="journal article" date="2020" name="Nature">
        <title>Giant virus diversity and host interactions through global metagenomics.</title>
        <authorList>
            <person name="Schulz F."/>
            <person name="Roux S."/>
            <person name="Paez-Espino D."/>
            <person name="Jungbluth S."/>
            <person name="Walsh D.A."/>
            <person name="Denef V.J."/>
            <person name="McMahon K.D."/>
            <person name="Konstantinidis K.T."/>
            <person name="Eloe-Fadrosh E.A."/>
            <person name="Kyrpides N.C."/>
            <person name="Woyke T."/>
        </authorList>
    </citation>
    <scope>NUCLEOTIDE SEQUENCE</scope>
    <source>
        <strain evidence="2">GVMAG-M-3300023174-107</strain>
    </source>
</reference>
<organism evidence="2">
    <name type="scientific">viral metagenome</name>
    <dbReference type="NCBI Taxonomy" id="1070528"/>
    <lineage>
        <taxon>unclassified sequences</taxon>
        <taxon>metagenomes</taxon>
        <taxon>organismal metagenomes</taxon>
    </lineage>
</organism>
<dbReference type="AlphaFoldDB" id="A0A6C0D354"/>